<protein>
    <submittedName>
        <fullName evidence="2">Uncharacterized protein</fullName>
    </submittedName>
</protein>
<name>A0AAW2EYB5_9HYME</name>
<organism evidence="2 3">
    <name type="scientific">Cardiocondyla obscurior</name>
    <dbReference type="NCBI Taxonomy" id="286306"/>
    <lineage>
        <taxon>Eukaryota</taxon>
        <taxon>Metazoa</taxon>
        <taxon>Ecdysozoa</taxon>
        <taxon>Arthropoda</taxon>
        <taxon>Hexapoda</taxon>
        <taxon>Insecta</taxon>
        <taxon>Pterygota</taxon>
        <taxon>Neoptera</taxon>
        <taxon>Endopterygota</taxon>
        <taxon>Hymenoptera</taxon>
        <taxon>Apocrita</taxon>
        <taxon>Aculeata</taxon>
        <taxon>Formicoidea</taxon>
        <taxon>Formicidae</taxon>
        <taxon>Myrmicinae</taxon>
        <taxon>Cardiocondyla</taxon>
    </lineage>
</organism>
<gene>
    <name evidence="2" type="ORF">PUN28_014849</name>
</gene>
<evidence type="ECO:0000313" key="2">
    <source>
        <dbReference type="EMBL" id="KAL0107860.1"/>
    </source>
</evidence>
<keyword evidence="3" id="KW-1185">Reference proteome</keyword>
<evidence type="ECO:0000256" key="1">
    <source>
        <dbReference type="SAM" id="SignalP"/>
    </source>
</evidence>
<evidence type="ECO:0000313" key="3">
    <source>
        <dbReference type="Proteomes" id="UP001430953"/>
    </source>
</evidence>
<comment type="caution">
    <text evidence="2">The sequence shown here is derived from an EMBL/GenBank/DDBJ whole genome shotgun (WGS) entry which is preliminary data.</text>
</comment>
<reference evidence="2 3" key="1">
    <citation type="submission" date="2023-03" db="EMBL/GenBank/DDBJ databases">
        <title>High recombination rates correlate with genetic variation in Cardiocondyla obscurior ants.</title>
        <authorList>
            <person name="Errbii M."/>
        </authorList>
    </citation>
    <scope>NUCLEOTIDE SEQUENCE [LARGE SCALE GENOMIC DNA]</scope>
    <source>
        <strain evidence="2">Alpha-2009</strain>
        <tissue evidence="2">Whole body</tissue>
    </source>
</reference>
<dbReference type="EMBL" id="JADYXP020000016">
    <property type="protein sequence ID" value="KAL0107860.1"/>
    <property type="molecule type" value="Genomic_DNA"/>
</dbReference>
<keyword evidence="1" id="KW-0732">Signal</keyword>
<feature type="signal peptide" evidence="1">
    <location>
        <begin position="1"/>
        <end position="20"/>
    </location>
</feature>
<accession>A0AAW2EYB5</accession>
<dbReference type="AlphaFoldDB" id="A0AAW2EYB5"/>
<dbReference type="Proteomes" id="UP001430953">
    <property type="component" value="Unassembled WGS sequence"/>
</dbReference>
<sequence length="135" mass="15023">MEIAAKRLILLMAILPLARQEEVVEGACSCAAFPVGGTKPIIEQTLQYSVNCKRDAAENCQQLCVILAKIFRHRAPVLICEKLDTHVENLKLAIYTKSCDTDLWMHTGLAEYIEPICCRGEKIVTCDEATSIIEN</sequence>
<feature type="chain" id="PRO_5043598499" evidence="1">
    <location>
        <begin position="21"/>
        <end position="135"/>
    </location>
</feature>
<proteinExistence type="predicted"/>